<dbReference type="EMBL" id="WPCU01000010">
    <property type="protein sequence ID" value="MVA77666.1"/>
    <property type="molecule type" value="Genomic_DNA"/>
</dbReference>
<dbReference type="PANTHER" id="PTHR43649">
    <property type="entry name" value="ARABINOSE-BINDING PROTEIN-RELATED"/>
    <property type="match status" value="1"/>
</dbReference>
<evidence type="ECO:0000313" key="2">
    <source>
        <dbReference type="Proteomes" id="UP000435304"/>
    </source>
</evidence>
<organism evidence="1 2">
    <name type="scientific">Auraticoccus cholistanensis</name>
    <dbReference type="NCBI Taxonomy" id="2656650"/>
    <lineage>
        <taxon>Bacteria</taxon>
        <taxon>Bacillati</taxon>
        <taxon>Actinomycetota</taxon>
        <taxon>Actinomycetes</taxon>
        <taxon>Propionibacteriales</taxon>
        <taxon>Propionibacteriaceae</taxon>
        <taxon>Auraticoccus</taxon>
    </lineage>
</organism>
<dbReference type="InterPro" id="IPR050490">
    <property type="entry name" value="Bact_solute-bd_prot1"/>
</dbReference>
<dbReference type="AlphaFoldDB" id="A0A6A9V209"/>
<comment type="caution">
    <text evidence="1">The sequence shown here is derived from an EMBL/GenBank/DDBJ whole genome shotgun (WGS) entry which is preliminary data.</text>
</comment>
<dbReference type="Pfam" id="PF01547">
    <property type="entry name" value="SBP_bac_1"/>
    <property type="match status" value="1"/>
</dbReference>
<dbReference type="SUPFAM" id="SSF53850">
    <property type="entry name" value="Periplasmic binding protein-like II"/>
    <property type="match status" value="1"/>
</dbReference>
<evidence type="ECO:0000313" key="1">
    <source>
        <dbReference type="EMBL" id="MVA77666.1"/>
    </source>
</evidence>
<dbReference type="Gene3D" id="3.40.190.10">
    <property type="entry name" value="Periplasmic binding protein-like II"/>
    <property type="match status" value="2"/>
</dbReference>
<sequence>MTPVPRSPLTTRPLPRRTLLALTGGLGLAGLAGGCAVVPSGRDAVELRPNKEPATGRRTEIEIYNNFGADVGAGIVQCATAFEEQQDEIAVRVTFAPSSGEGTGVPQKLLTALAGGQAPDVAFCDASVAPAWTRLGMMTDLTPYFEADGLSLEDFFPACAASMVYQDRVWSMTWDADANFPFFWNKTLFEECGLDPERPPRTIEEVDACAGEIDRIEGGRATRVGILPWEQYGGANSLLTWGYSFGGSFWQPGTNQVTPDDEHVVAALSWMTRSAERVGGPDAVSVAPPSLSAHPFSTGNIGMSCLVTPNLLEILQLNPDMEVGATLLPYQGPGASQPGEGAWLGGWSGFIPQSAAHPEAAWQFLRWLAVSDEGTRAQWENIGFPVGYAAAAVNQTIADDPVAGIYHQSLTSMVHTRPLITVNNFYNQRLEEKVELAVYGRASPEAAMRQVKDLTNREADRFERVG</sequence>
<protein>
    <submittedName>
        <fullName evidence="1">Extracellular solute-binding protein</fullName>
    </submittedName>
</protein>
<dbReference type="PROSITE" id="PS51318">
    <property type="entry name" value="TAT"/>
    <property type="match status" value="1"/>
</dbReference>
<dbReference type="Proteomes" id="UP000435304">
    <property type="component" value="Unassembled WGS sequence"/>
</dbReference>
<reference evidence="1 2" key="1">
    <citation type="submission" date="2019-12" db="EMBL/GenBank/DDBJ databases">
        <title>Auraticoccus cholistani sp. nov., an actinomycete isolated from soil of Cholistan desert.</title>
        <authorList>
            <person name="Cheema M.T."/>
        </authorList>
    </citation>
    <scope>NUCLEOTIDE SEQUENCE [LARGE SCALE GENOMIC DNA]</scope>
    <source>
        <strain evidence="1 2">F435</strain>
    </source>
</reference>
<dbReference type="CDD" id="cd14748">
    <property type="entry name" value="PBP2_UgpB"/>
    <property type="match status" value="1"/>
</dbReference>
<dbReference type="RefSeq" id="WP_156611902.1">
    <property type="nucleotide sequence ID" value="NZ_WPCU01000010.1"/>
</dbReference>
<keyword evidence="2" id="KW-1185">Reference proteome</keyword>
<proteinExistence type="predicted"/>
<accession>A0A6A9V209</accession>
<dbReference type="InterPro" id="IPR006311">
    <property type="entry name" value="TAT_signal"/>
</dbReference>
<dbReference type="PROSITE" id="PS51257">
    <property type="entry name" value="PROKAR_LIPOPROTEIN"/>
    <property type="match status" value="1"/>
</dbReference>
<gene>
    <name evidence="1" type="ORF">GC722_16825</name>
</gene>
<dbReference type="InterPro" id="IPR006059">
    <property type="entry name" value="SBP"/>
</dbReference>
<name>A0A6A9V209_9ACTN</name>
<dbReference type="PANTHER" id="PTHR43649:SF12">
    <property type="entry name" value="DIACETYLCHITOBIOSE BINDING PROTEIN DASA"/>
    <property type="match status" value="1"/>
</dbReference>